<feature type="region of interest" description="Disordered" evidence="1">
    <location>
        <begin position="356"/>
        <end position="385"/>
    </location>
</feature>
<dbReference type="EMBL" id="MU839001">
    <property type="protein sequence ID" value="KAK1769922.1"/>
    <property type="molecule type" value="Genomic_DNA"/>
</dbReference>
<dbReference type="AlphaFoldDB" id="A0AAJ0C5P2"/>
<sequence length="385" mass="43801">MIPSTMATTQTTAMDDDFNFKRLNQLCLPRWDNRINTRTLRPERPEYAILMELPSNEKWARALRQIHAAICHAEGSLDGFVKKMLAKRSPYHAEQPLLQAVAAILYDQACSSDSTREAAETELGPPIPEAELGPLMPETDTFHLSLPIGPLIEHMLLIDYGFGVHPLPGSLWVGYIRSQDRSGCQPIFFRHLWRHIPPFCRALTLFAGYFKRGQVVDSKVWKYLDDCLSIFRPLDLGDIAIMLYHYDTHRQELDRTEYEKGLTGYTGVMQELIDEVPVRGSDRLIRKLSVDVNEFIPQHVHDSKMRQMLLAAAKDLAAQHGISLCAPEVNRIRKPMFERRYKDGFPVPEQKGWMESLSDFFSTTPDKSTSTGPAAESSKEKLKAA</sequence>
<name>A0AAJ0C5P2_9PEZI</name>
<proteinExistence type="predicted"/>
<dbReference type="RefSeq" id="XP_060286135.1">
    <property type="nucleotide sequence ID" value="XM_060430478.1"/>
</dbReference>
<keyword evidence="3" id="KW-1185">Reference proteome</keyword>
<evidence type="ECO:0000313" key="3">
    <source>
        <dbReference type="Proteomes" id="UP001244011"/>
    </source>
</evidence>
<dbReference type="Proteomes" id="UP001244011">
    <property type="component" value="Unassembled WGS sequence"/>
</dbReference>
<evidence type="ECO:0000313" key="2">
    <source>
        <dbReference type="EMBL" id="KAK1769922.1"/>
    </source>
</evidence>
<feature type="compositionally biased region" description="Polar residues" evidence="1">
    <location>
        <begin position="359"/>
        <end position="372"/>
    </location>
</feature>
<comment type="caution">
    <text evidence="2">The sequence shown here is derived from an EMBL/GenBank/DDBJ whole genome shotgun (WGS) entry which is preliminary data.</text>
</comment>
<accession>A0AAJ0C5P2</accession>
<dbReference type="GeneID" id="85313665"/>
<evidence type="ECO:0000256" key="1">
    <source>
        <dbReference type="SAM" id="MobiDB-lite"/>
    </source>
</evidence>
<reference evidence="2" key="1">
    <citation type="submission" date="2023-06" db="EMBL/GenBank/DDBJ databases">
        <title>Genome-scale phylogeny and comparative genomics of the fungal order Sordariales.</title>
        <authorList>
            <consortium name="Lawrence Berkeley National Laboratory"/>
            <person name="Hensen N."/>
            <person name="Bonometti L."/>
            <person name="Westerberg I."/>
            <person name="Brannstrom I.O."/>
            <person name="Guillou S."/>
            <person name="Cros-Aarteil S."/>
            <person name="Calhoun S."/>
            <person name="Haridas S."/>
            <person name="Kuo A."/>
            <person name="Mondo S."/>
            <person name="Pangilinan J."/>
            <person name="Riley R."/>
            <person name="Labutti K."/>
            <person name="Andreopoulos B."/>
            <person name="Lipzen A."/>
            <person name="Chen C."/>
            <person name="Yanf M."/>
            <person name="Daum C."/>
            <person name="Ng V."/>
            <person name="Clum A."/>
            <person name="Steindorff A."/>
            <person name="Ohm R."/>
            <person name="Martin F."/>
            <person name="Silar P."/>
            <person name="Natvig D."/>
            <person name="Lalanne C."/>
            <person name="Gautier V."/>
            <person name="Ament-Velasquez S.L."/>
            <person name="Kruys A."/>
            <person name="Hutchinson M.I."/>
            <person name="Powell A.J."/>
            <person name="Barry K."/>
            <person name="Miller A.N."/>
            <person name="Grigoriev I.V."/>
            <person name="Debuchy R."/>
            <person name="Gladieux P."/>
            <person name="Thoren M.H."/>
            <person name="Johannesson H."/>
        </authorList>
    </citation>
    <scope>NUCLEOTIDE SEQUENCE</scope>
    <source>
        <strain evidence="2">8032-3</strain>
    </source>
</reference>
<organism evidence="2 3">
    <name type="scientific">Phialemonium atrogriseum</name>
    <dbReference type="NCBI Taxonomy" id="1093897"/>
    <lineage>
        <taxon>Eukaryota</taxon>
        <taxon>Fungi</taxon>
        <taxon>Dikarya</taxon>
        <taxon>Ascomycota</taxon>
        <taxon>Pezizomycotina</taxon>
        <taxon>Sordariomycetes</taxon>
        <taxon>Sordariomycetidae</taxon>
        <taxon>Cephalothecales</taxon>
        <taxon>Cephalothecaceae</taxon>
        <taxon>Phialemonium</taxon>
    </lineage>
</organism>
<protein>
    <submittedName>
        <fullName evidence="2">Uncharacterized protein</fullName>
    </submittedName>
</protein>
<gene>
    <name evidence="2" type="ORF">QBC33DRAFT_567285</name>
</gene>